<dbReference type="AlphaFoldDB" id="A0A4Y3QIK3"/>
<gene>
    <name evidence="2" type="primary">sixA</name>
    <name evidence="2" type="ORF">MTE01_09660</name>
</gene>
<dbReference type="InterPro" id="IPR013078">
    <property type="entry name" value="His_Pase_superF_clade-1"/>
</dbReference>
<feature type="binding site" evidence="1">
    <location>
        <position position="58"/>
    </location>
    <ligand>
        <name>substrate</name>
    </ligand>
</feature>
<dbReference type="Proteomes" id="UP000319525">
    <property type="component" value="Unassembled WGS sequence"/>
</dbReference>
<name>A0A4Y3QIK3_MICTE</name>
<evidence type="ECO:0000256" key="1">
    <source>
        <dbReference type="PIRSR" id="PIRSR613078-2"/>
    </source>
</evidence>
<dbReference type="Gene3D" id="3.40.50.1240">
    <property type="entry name" value="Phosphoglycerate mutase-like"/>
    <property type="match status" value="1"/>
</dbReference>
<dbReference type="PANTHER" id="PTHR47623:SF1">
    <property type="entry name" value="OS09G0287300 PROTEIN"/>
    <property type="match status" value="1"/>
</dbReference>
<dbReference type="GeneID" id="57143659"/>
<dbReference type="PANTHER" id="PTHR47623">
    <property type="entry name" value="OS09G0287300 PROTEIN"/>
    <property type="match status" value="1"/>
</dbReference>
<dbReference type="SMART" id="SM00855">
    <property type="entry name" value="PGAM"/>
    <property type="match status" value="1"/>
</dbReference>
<sequence>MIQLILARHAKSDWTEDGLDDHDRPLNTRGVRDAPAMARTVVRKGVRPEVILSSTARRARQTAEAFARAFDARVIEQAELYLAEPAQILAAARGAGVDEVMVVAHDPGMSALVSRLADRDERMVTCAVAIFTWHDGTWDDVDATPPDEFELLTP</sequence>
<organism evidence="2 3">
    <name type="scientific">Microbacterium testaceum</name>
    <name type="common">Aureobacterium testaceum</name>
    <name type="synonym">Brevibacterium testaceum</name>
    <dbReference type="NCBI Taxonomy" id="2033"/>
    <lineage>
        <taxon>Bacteria</taxon>
        <taxon>Bacillati</taxon>
        <taxon>Actinomycetota</taxon>
        <taxon>Actinomycetes</taxon>
        <taxon>Micrococcales</taxon>
        <taxon>Microbacteriaceae</taxon>
        <taxon>Microbacterium</taxon>
    </lineage>
</organism>
<comment type="caution">
    <text evidence="2">The sequence shown here is derived from an EMBL/GenBank/DDBJ whole genome shotgun (WGS) entry which is preliminary data.</text>
</comment>
<proteinExistence type="predicted"/>
<dbReference type="CDD" id="cd07067">
    <property type="entry name" value="HP_PGM_like"/>
    <property type="match status" value="1"/>
</dbReference>
<dbReference type="InterPro" id="IPR029033">
    <property type="entry name" value="His_PPase_superfam"/>
</dbReference>
<evidence type="ECO:0000313" key="2">
    <source>
        <dbReference type="EMBL" id="GEB45021.1"/>
    </source>
</evidence>
<dbReference type="RefSeq" id="WP_141375997.1">
    <property type="nucleotide sequence ID" value="NZ_BJML01000002.1"/>
</dbReference>
<evidence type="ECO:0000313" key="3">
    <source>
        <dbReference type="Proteomes" id="UP000319525"/>
    </source>
</evidence>
<dbReference type="EMBL" id="BJML01000002">
    <property type="protein sequence ID" value="GEB45021.1"/>
    <property type="molecule type" value="Genomic_DNA"/>
</dbReference>
<dbReference type="SUPFAM" id="SSF53254">
    <property type="entry name" value="Phosphoglycerate mutase-like"/>
    <property type="match status" value="1"/>
</dbReference>
<protein>
    <submittedName>
        <fullName evidence="2">Phosphohistidine phosphatase</fullName>
    </submittedName>
</protein>
<dbReference type="Pfam" id="PF00300">
    <property type="entry name" value="His_Phos_1"/>
    <property type="match status" value="1"/>
</dbReference>
<dbReference type="OrthoDB" id="9810154at2"/>
<reference evidence="2 3" key="1">
    <citation type="submission" date="2019-06" db="EMBL/GenBank/DDBJ databases">
        <title>Whole genome shotgun sequence of Microbacterium testaceum NBRC 12675.</title>
        <authorList>
            <person name="Hosoyama A."/>
            <person name="Uohara A."/>
            <person name="Ohji S."/>
            <person name="Ichikawa N."/>
        </authorList>
    </citation>
    <scope>NUCLEOTIDE SEQUENCE [LARGE SCALE GENOMIC DNA]</scope>
    <source>
        <strain evidence="2 3">NBRC 12675</strain>
    </source>
</reference>
<accession>A0A4Y3QIK3</accession>